<dbReference type="EMBL" id="GIKN01002322">
    <property type="protein sequence ID" value="NIE44595.1"/>
    <property type="molecule type" value="Transcribed_RNA"/>
</dbReference>
<sequence>MLIAMLCSLLLLIITDFINVCKGTIVCLLAQSFLVSKSVMHCEKLFICSRMLEVSELSFLFEICTGFVLRKIMLCTRAQKQISKCVY</sequence>
<proteinExistence type="predicted"/>
<keyword evidence="1" id="KW-0732">Signal</keyword>
<organism evidence="2">
    <name type="scientific">Rhipicephalus microplus</name>
    <name type="common">Cattle tick</name>
    <name type="synonym">Boophilus microplus</name>
    <dbReference type="NCBI Taxonomy" id="6941"/>
    <lineage>
        <taxon>Eukaryota</taxon>
        <taxon>Metazoa</taxon>
        <taxon>Ecdysozoa</taxon>
        <taxon>Arthropoda</taxon>
        <taxon>Chelicerata</taxon>
        <taxon>Arachnida</taxon>
        <taxon>Acari</taxon>
        <taxon>Parasitiformes</taxon>
        <taxon>Ixodida</taxon>
        <taxon>Ixodoidea</taxon>
        <taxon>Ixodidae</taxon>
        <taxon>Rhipicephalinae</taxon>
        <taxon>Rhipicephalus</taxon>
        <taxon>Boophilus</taxon>
    </lineage>
</organism>
<name>A0A6G5A0P4_RHIMP</name>
<feature type="chain" id="PRO_5026006181" evidence="1">
    <location>
        <begin position="24"/>
        <end position="87"/>
    </location>
</feature>
<evidence type="ECO:0000256" key="1">
    <source>
        <dbReference type="SAM" id="SignalP"/>
    </source>
</evidence>
<protein>
    <submittedName>
        <fullName evidence="2">Putative secreted protein</fullName>
    </submittedName>
</protein>
<evidence type="ECO:0000313" key="2">
    <source>
        <dbReference type="EMBL" id="NIE44595.1"/>
    </source>
</evidence>
<reference evidence="2" key="1">
    <citation type="submission" date="2020-03" db="EMBL/GenBank/DDBJ databases">
        <title>A transcriptome and proteome of the tick Rhipicephalus microplus shaped by the genetic composition of its hosts and developmental stage.</title>
        <authorList>
            <person name="Garcia G.R."/>
            <person name="Ribeiro J.M.C."/>
            <person name="Maruyama S.R."/>
            <person name="Gardinasse L.G."/>
            <person name="Nelson K."/>
            <person name="Ferreira B.R."/>
            <person name="Andrade T.G."/>
            <person name="Santos I.K.F.M."/>
        </authorList>
    </citation>
    <scope>NUCLEOTIDE SEQUENCE</scope>
    <source>
        <strain evidence="2">NSGR</strain>
        <tissue evidence="2">Salivary glands</tissue>
    </source>
</reference>
<feature type="signal peptide" evidence="1">
    <location>
        <begin position="1"/>
        <end position="23"/>
    </location>
</feature>
<accession>A0A6G5A0P4</accession>
<dbReference type="AlphaFoldDB" id="A0A6G5A0P4"/>